<reference evidence="10 11" key="1">
    <citation type="submission" date="2018-07" db="EMBL/GenBank/DDBJ databases">
        <title>Draft genome of the type strain Streptomyces armeniacus ATCC 15676.</title>
        <authorList>
            <person name="Labana P."/>
            <person name="Gosse J.T."/>
            <person name="Boddy C.N."/>
        </authorList>
    </citation>
    <scope>NUCLEOTIDE SEQUENCE [LARGE SCALE GENOMIC DNA]</scope>
    <source>
        <strain evidence="10 11">ATCC 15676</strain>
    </source>
</reference>
<evidence type="ECO:0000259" key="9">
    <source>
        <dbReference type="PROSITE" id="PS51884"/>
    </source>
</evidence>
<evidence type="ECO:0000256" key="8">
    <source>
        <dbReference type="SAM" id="SignalP"/>
    </source>
</evidence>
<dbReference type="EMBL" id="CP031320">
    <property type="protein sequence ID" value="AXK37430.1"/>
    <property type="molecule type" value="Genomic_DNA"/>
</dbReference>
<dbReference type="InterPro" id="IPR005528">
    <property type="entry name" value="ChpA-H"/>
</dbReference>
<dbReference type="Pfam" id="PF03777">
    <property type="entry name" value="ChpA-C"/>
    <property type="match status" value="1"/>
</dbReference>
<evidence type="ECO:0000256" key="6">
    <source>
        <dbReference type="ARBA" id="ARBA00023087"/>
    </source>
</evidence>
<evidence type="ECO:0000256" key="4">
    <source>
        <dbReference type="ARBA" id="ARBA00022729"/>
    </source>
</evidence>
<dbReference type="GO" id="GO:0007155">
    <property type="term" value="P:cell adhesion"/>
    <property type="evidence" value="ECO:0007669"/>
    <property type="project" value="UniProtKB-KW"/>
</dbReference>
<keyword evidence="4 8" id="KW-0732">Signal</keyword>
<organism evidence="10 11">
    <name type="scientific">Streptomyces armeniacus</name>
    <dbReference type="NCBI Taxonomy" id="83291"/>
    <lineage>
        <taxon>Bacteria</taxon>
        <taxon>Bacillati</taxon>
        <taxon>Actinomycetota</taxon>
        <taxon>Actinomycetes</taxon>
        <taxon>Kitasatosporales</taxon>
        <taxon>Streptomycetaceae</taxon>
        <taxon>Streptomyces</taxon>
    </lineage>
</organism>
<accession>A0A345Y0L4</accession>
<dbReference type="KEGG" id="sarm:DVA86_17875"/>
<evidence type="ECO:0000256" key="5">
    <source>
        <dbReference type="ARBA" id="ARBA00022889"/>
    </source>
</evidence>
<evidence type="ECO:0000256" key="2">
    <source>
        <dbReference type="ARBA" id="ARBA00022512"/>
    </source>
</evidence>
<dbReference type="Proteomes" id="UP000254425">
    <property type="component" value="Chromosome"/>
</dbReference>
<protein>
    <submittedName>
        <fullName evidence="10">Chaplin</fullName>
    </submittedName>
</protein>
<feature type="chain" id="PRO_5016897063" evidence="8">
    <location>
        <begin position="25"/>
        <end position="80"/>
    </location>
</feature>
<keyword evidence="11" id="KW-1185">Reference proteome</keyword>
<keyword evidence="2" id="KW-0134">Cell wall</keyword>
<evidence type="ECO:0000313" key="10">
    <source>
        <dbReference type="EMBL" id="AXK37430.1"/>
    </source>
</evidence>
<name>A0A345Y0L4_9ACTN</name>
<evidence type="ECO:0000256" key="3">
    <source>
        <dbReference type="ARBA" id="ARBA00022525"/>
    </source>
</evidence>
<gene>
    <name evidence="10" type="ORF">DVA86_17875</name>
</gene>
<feature type="domain" description="Chaplin" evidence="9">
    <location>
        <begin position="39"/>
        <end position="79"/>
    </location>
</feature>
<dbReference type="AlphaFoldDB" id="A0A345Y0L4"/>
<evidence type="ECO:0000256" key="7">
    <source>
        <dbReference type="PROSITE-ProRule" id="PRU01232"/>
    </source>
</evidence>
<dbReference type="RefSeq" id="WP_208884824.1">
    <property type="nucleotide sequence ID" value="NZ_CP031320.1"/>
</dbReference>
<evidence type="ECO:0000313" key="11">
    <source>
        <dbReference type="Proteomes" id="UP000254425"/>
    </source>
</evidence>
<keyword evidence="6 7" id="KW-0034">Amyloid</keyword>
<comment type="subcellular location">
    <subcellularLocation>
        <location evidence="1">Secreted</location>
        <location evidence="1">Cell wall</location>
    </subcellularLocation>
</comment>
<evidence type="ECO:0000256" key="1">
    <source>
        <dbReference type="ARBA" id="ARBA00004191"/>
    </source>
</evidence>
<proteinExistence type="predicted"/>
<keyword evidence="3" id="KW-0964">Secreted</keyword>
<keyword evidence="5" id="KW-0130">Cell adhesion</keyword>
<dbReference type="PROSITE" id="PS51884">
    <property type="entry name" value="CHAPLIN"/>
    <property type="match status" value="1"/>
</dbReference>
<feature type="signal peptide" evidence="8">
    <location>
        <begin position="1"/>
        <end position="24"/>
    </location>
</feature>
<sequence length="80" mass="7713">MKKIAAVTIATGGLILAGAGSALASDAPSANARGTALNSPGIASGNVVQLPVHVPVNACGNSVSVIGLLNPAWGNNCVNH</sequence>